<dbReference type="AlphaFoldDB" id="G5EPI6"/>
<accession>G5EPI6</accession>
<keyword evidence="2" id="KW-0472">Membrane</keyword>
<sequence length="284" mass="30569">MSERTPKQPLNDPEYTVPEYSVLLPSDEAENSTAGGDAAFNNVTSGSAADNSATEGNAPGGSASEHASTPEQTTTGYTVYPASEQVIPKRPQAMRSVMWCAAAIIVLGPLSNFLPILSRSYIDFEMVVSVFFSALVVTLIISAIPIFVLWKIWDGREWARILTIIYCALAAASGVLILADNFSGLSSRAAAASSLVRIVSGVFTLVLYLLMIVLLTRAPIRTYTQVVSGARALEHQQMMSETRQAAGQVPAELRELFADDEDGERTSSKENNPRPPHRSAGWGT</sequence>
<dbReference type="RefSeq" id="WP_005504406.1">
    <property type="nucleotide sequence ID" value="NZ_JH370351.1"/>
</dbReference>
<feature type="transmembrane region" description="Helical" evidence="2">
    <location>
        <begin position="126"/>
        <end position="149"/>
    </location>
</feature>
<feature type="compositionally biased region" description="Polar residues" evidence="1">
    <location>
        <begin position="41"/>
        <end position="55"/>
    </location>
</feature>
<evidence type="ECO:0000313" key="4">
    <source>
        <dbReference type="Proteomes" id="UP000004897"/>
    </source>
</evidence>
<feature type="compositionally biased region" description="Polar residues" evidence="1">
    <location>
        <begin position="65"/>
        <end position="75"/>
    </location>
</feature>
<feature type="transmembrane region" description="Helical" evidence="2">
    <location>
        <begin position="97"/>
        <end position="114"/>
    </location>
</feature>
<dbReference type="HOGENOM" id="CLU_1030075_0_0_11"/>
<feature type="transmembrane region" description="Helical" evidence="2">
    <location>
        <begin position="191"/>
        <end position="215"/>
    </location>
</feature>
<protein>
    <recommendedName>
        <fullName evidence="5">Multidrug ABC transporter permease</fullName>
    </recommendedName>
</protein>
<evidence type="ECO:0000313" key="3">
    <source>
        <dbReference type="EMBL" id="EHB88813.1"/>
    </source>
</evidence>
<evidence type="ECO:0000256" key="1">
    <source>
        <dbReference type="SAM" id="MobiDB-lite"/>
    </source>
</evidence>
<organism evidence="3 4">
    <name type="scientific">Rothia mucilaginosa M508</name>
    <dbReference type="NCBI Taxonomy" id="563033"/>
    <lineage>
        <taxon>Bacteria</taxon>
        <taxon>Bacillati</taxon>
        <taxon>Actinomycetota</taxon>
        <taxon>Actinomycetes</taxon>
        <taxon>Micrococcales</taxon>
        <taxon>Micrococcaceae</taxon>
        <taxon>Rothia</taxon>
    </lineage>
</organism>
<evidence type="ECO:0000256" key="2">
    <source>
        <dbReference type="SAM" id="Phobius"/>
    </source>
</evidence>
<dbReference type="PATRIC" id="fig|563033.4.peg.193"/>
<keyword evidence="2" id="KW-0812">Transmembrane</keyword>
<gene>
    <name evidence="3" type="ORF">HMPREF0737_00196</name>
</gene>
<evidence type="ECO:0008006" key="5">
    <source>
        <dbReference type="Google" id="ProtNLM"/>
    </source>
</evidence>
<keyword evidence="2" id="KW-1133">Transmembrane helix</keyword>
<proteinExistence type="predicted"/>
<dbReference type="EMBL" id="ACSB01000004">
    <property type="protein sequence ID" value="EHB88813.1"/>
    <property type="molecule type" value="Genomic_DNA"/>
</dbReference>
<name>G5EPI6_9MICC</name>
<dbReference type="Proteomes" id="UP000004897">
    <property type="component" value="Unassembled WGS sequence"/>
</dbReference>
<feature type="transmembrane region" description="Helical" evidence="2">
    <location>
        <begin position="161"/>
        <end position="179"/>
    </location>
</feature>
<feature type="region of interest" description="Disordered" evidence="1">
    <location>
        <begin position="257"/>
        <end position="284"/>
    </location>
</feature>
<feature type="region of interest" description="Disordered" evidence="1">
    <location>
        <begin position="1"/>
        <end position="75"/>
    </location>
</feature>
<reference evidence="3 4" key="1">
    <citation type="submission" date="2011-08" db="EMBL/GenBank/DDBJ databases">
        <title>The Genome Sequence of Rothia mucilaginosa M508.</title>
        <authorList>
            <consortium name="The Broad Institute Genome Sequencing Platform"/>
            <consortium name="The Broad Institute Genome Sequencing Center for Infectious Disease"/>
            <person name="Earl A."/>
            <person name="Ward D."/>
            <person name="Feldgarden M."/>
            <person name="Gevers D."/>
            <person name="Sibley C.D."/>
            <person name="Field T.R."/>
            <person name="Grinwis M."/>
            <person name="Eshaghurshan C.S."/>
            <person name="Surette M.G."/>
            <person name="Young S.K."/>
            <person name="Zeng Q."/>
            <person name="Gargeya S."/>
            <person name="Fitzgerald M."/>
            <person name="Haas B."/>
            <person name="Abouelleil A."/>
            <person name="Alvarado L."/>
            <person name="Arachchi H.M."/>
            <person name="Berlin A."/>
            <person name="Brown A."/>
            <person name="Chapman S.B."/>
            <person name="Chen Z."/>
            <person name="Dunbar C."/>
            <person name="Freedman E."/>
            <person name="Gearin G."/>
            <person name="Gellesch M."/>
            <person name="Goldberg J."/>
            <person name="Griggs A."/>
            <person name="Gujja S."/>
            <person name="Heiman D."/>
            <person name="Howarth C."/>
            <person name="Larson L."/>
            <person name="Lui A."/>
            <person name="MacDonald P.J.P."/>
            <person name="Montmayeur A."/>
            <person name="Murphy C."/>
            <person name="Neiman D."/>
            <person name="Pearson M."/>
            <person name="Priest M."/>
            <person name="Roberts A."/>
            <person name="Saif S."/>
            <person name="Shea T."/>
            <person name="Shenoy N."/>
            <person name="Sisk P."/>
            <person name="Stolte C."/>
            <person name="Sykes S."/>
            <person name="Wortman J."/>
            <person name="Nusbaum C."/>
            <person name="Birren B."/>
        </authorList>
    </citation>
    <scope>NUCLEOTIDE SEQUENCE [LARGE SCALE GENOMIC DNA]</scope>
    <source>
        <strain evidence="3 4">M508</strain>
    </source>
</reference>
<comment type="caution">
    <text evidence="3">The sequence shown here is derived from an EMBL/GenBank/DDBJ whole genome shotgun (WGS) entry which is preliminary data.</text>
</comment>